<dbReference type="PANTHER" id="PTHR11257">
    <property type="entry name" value="CHEMOSENSORY PROTEIN-RELATED"/>
    <property type="match status" value="1"/>
</dbReference>
<reference evidence="2" key="1">
    <citation type="submission" date="2015-01" db="EMBL/GenBank/DDBJ databases">
        <title>Putative chemosensory protein genes from Spodoptera exigua.</title>
        <authorList>
            <person name="Liu N.-Y."/>
            <person name="Dong S.-L."/>
        </authorList>
    </citation>
    <scope>NUCLEOTIDE SEQUENCE</scope>
</reference>
<dbReference type="Gene3D" id="1.10.2080.10">
    <property type="entry name" value="Insect odorant-binding protein A10/Ejaculatory bulb-specific protein 3"/>
    <property type="match status" value="1"/>
</dbReference>
<dbReference type="PANTHER" id="PTHR11257:SF12">
    <property type="entry name" value="EJACULATORY BULB-SPECIFIC PROTEIN 3-RELATED"/>
    <property type="match status" value="1"/>
</dbReference>
<evidence type="ECO:0000313" key="2">
    <source>
        <dbReference type="EMBL" id="AKT26492.1"/>
    </source>
</evidence>
<organism evidence="2">
    <name type="scientific">Spodoptera exigua</name>
    <name type="common">Beet armyworm</name>
    <name type="synonym">Noctua fulgens</name>
    <dbReference type="NCBI Taxonomy" id="7107"/>
    <lineage>
        <taxon>Eukaryota</taxon>
        <taxon>Metazoa</taxon>
        <taxon>Ecdysozoa</taxon>
        <taxon>Arthropoda</taxon>
        <taxon>Hexapoda</taxon>
        <taxon>Insecta</taxon>
        <taxon>Pterygota</taxon>
        <taxon>Neoptera</taxon>
        <taxon>Endopterygota</taxon>
        <taxon>Lepidoptera</taxon>
        <taxon>Glossata</taxon>
        <taxon>Ditrysia</taxon>
        <taxon>Noctuoidea</taxon>
        <taxon>Noctuidae</taxon>
        <taxon>Amphipyrinae</taxon>
        <taxon>Spodoptera</taxon>
    </lineage>
</organism>
<keyword evidence="1" id="KW-0732">Signal</keyword>
<accession>A0A0K1DDI9</accession>
<dbReference type="AlphaFoldDB" id="A0A0K1DDI9"/>
<protein>
    <submittedName>
        <fullName evidence="2">Chemosensory protein 18</fullName>
    </submittedName>
</protein>
<name>A0A0K1DDI9_SPOEX</name>
<dbReference type="PROSITE" id="PS51257">
    <property type="entry name" value="PROKAR_LIPOPROTEIN"/>
    <property type="match status" value="1"/>
</dbReference>
<proteinExistence type="evidence at transcript level"/>
<dbReference type="InterPro" id="IPR005055">
    <property type="entry name" value="A10/PebIII"/>
</dbReference>
<dbReference type="SUPFAM" id="SSF100910">
    <property type="entry name" value="Chemosensory protein Csp2"/>
    <property type="match status" value="1"/>
</dbReference>
<dbReference type="Pfam" id="PF03392">
    <property type="entry name" value="OS-D"/>
    <property type="match status" value="1"/>
</dbReference>
<sequence length="117" mass="12996">MKGITMICALGVLACAVASPADHYTDRFDNINIDDILNNPRLLNAYINCVLDKGKCTSEGKELKSHISDALENHCEKCTEKQRQGTRTVLAYLINNKPATWNQLTAKSIPMEICRSV</sequence>
<dbReference type="EMBL" id="KP729034">
    <property type="protein sequence ID" value="AKT26492.1"/>
    <property type="molecule type" value="mRNA"/>
</dbReference>
<dbReference type="InterPro" id="IPR036682">
    <property type="entry name" value="OS_D_A10/PebIII_sf"/>
</dbReference>
<feature type="signal peptide" evidence="1">
    <location>
        <begin position="1"/>
        <end position="18"/>
    </location>
</feature>
<feature type="chain" id="PRO_5005458374" evidence="1">
    <location>
        <begin position="19"/>
        <end position="117"/>
    </location>
</feature>
<gene>
    <name evidence="2" type="primary">CSP18</name>
</gene>
<evidence type="ECO:0000256" key="1">
    <source>
        <dbReference type="SAM" id="SignalP"/>
    </source>
</evidence>